<evidence type="ECO:0000256" key="7">
    <source>
        <dbReference type="ARBA" id="ARBA00022840"/>
    </source>
</evidence>
<keyword evidence="6 13" id="KW-0418">Kinase</keyword>
<evidence type="ECO:0000259" key="10">
    <source>
        <dbReference type="PROSITE" id="PS50109"/>
    </source>
</evidence>
<keyword evidence="3" id="KW-0597">Phosphoprotein</keyword>
<dbReference type="SMART" id="SM00086">
    <property type="entry name" value="PAC"/>
    <property type="match status" value="1"/>
</dbReference>
<dbReference type="EMBL" id="CP012543">
    <property type="protein sequence ID" value="QCD46061.1"/>
    <property type="molecule type" value="Genomic_DNA"/>
</dbReference>
<dbReference type="CDD" id="cd00130">
    <property type="entry name" value="PAS"/>
    <property type="match status" value="1"/>
</dbReference>
<sequence length="409" mass="46654">MDNIKERFRQYQEAIEASNIVSKTDINGIITFVNDEFCKMSGFSREELIGANHNIVRHPEVPKEVFARLWETILAKKVHKGTIRNRTKDGRDVYLNTTVIPILNLHGQIEEFVAIRHDVTDVINLNNELKKTKKELLNLNENLENRVAEQTAELVNLNQNLENLVKAEIKKNEEKTKMLFLQSRLASMGEMIANIAHQWRQPLNELSITLFKLKESVKSNEKFETGYEHAKRVIKSMSQTIENFRNFFSVEREREIFSISSAVENALKMVQGTYEKEGIDVNLELKSDGQIYGFESQLCQAVIILLSNAKDALANKKDDKKVTLMLEKKDKFAIIRVTDNAGGIKEEIMDKIFEPYFTTKHPSAGTGIGLYMLKTIAKNHGGSASARNVKFGAEFEIKLPLKGGEDEKF</sequence>
<dbReference type="GO" id="GO:0005524">
    <property type="term" value="F:ATP binding"/>
    <property type="evidence" value="ECO:0007669"/>
    <property type="project" value="UniProtKB-KW"/>
</dbReference>
<dbReference type="InterPro" id="IPR000700">
    <property type="entry name" value="PAS-assoc_C"/>
</dbReference>
<dbReference type="CDD" id="cd00082">
    <property type="entry name" value="HisKA"/>
    <property type="match status" value="1"/>
</dbReference>
<protein>
    <recommendedName>
        <fullName evidence="2">histidine kinase</fullName>
        <ecNumber evidence="2">2.7.13.3</ecNumber>
    </recommendedName>
</protein>
<reference evidence="13 14" key="1">
    <citation type="submission" date="2016-07" db="EMBL/GenBank/DDBJ databases">
        <title>Comparative genomics of the Campylobacter concisus group.</title>
        <authorList>
            <person name="Miller W.G."/>
            <person name="Yee E."/>
            <person name="Chapman M.H."/>
            <person name="Huynh S."/>
            <person name="Bono J.L."/>
            <person name="On S.L.W."/>
            <person name="StLeger J."/>
            <person name="Foster G."/>
            <person name="Parker C.T."/>
        </authorList>
    </citation>
    <scope>NUCLEOTIDE SEQUENCE [LARGE SCALE GENOMIC DNA]</scope>
    <source>
        <strain evidence="13 14">ATCC 33238</strain>
    </source>
</reference>
<dbReference type="GO" id="GO:0000155">
    <property type="term" value="F:phosphorelay sensor kinase activity"/>
    <property type="evidence" value="ECO:0007669"/>
    <property type="project" value="InterPro"/>
</dbReference>
<dbReference type="InterPro" id="IPR036097">
    <property type="entry name" value="HisK_dim/P_sf"/>
</dbReference>
<dbReference type="SMART" id="SM00387">
    <property type="entry name" value="HATPase_c"/>
    <property type="match status" value="1"/>
</dbReference>
<dbReference type="InterPro" id="IPR003661">
    <property type="entry name" value="HisK_dim/P_dom"/>
</dbReference>
<dbReference type="NCBIfam" id="TIGR00229">
    <property type="entry name" value="sensory_box"/>
    <property type="match status" value="1"/>
</dbReference>
<comment type="catalytic activity">
    <reaction evidence="1">
        <text>ATP + protein L-histidine = ADP + protein N-phospho-L-histidine.</text>
        <dbReference type="EC" id="2.7.13.3"/>
    </reaction>
</comment>
<dbReference type="PANTHER" id="PTHR43065">
    <property type="entry name" value="SENSOR HISTIDINE KINASE"/>
    <property type="match status" value="1"/>
</dbReference>
<dbReference type="InterPro" id="IPR004358">
    <property type="entry name" value="Sig_transdc_His_kin-like_C"/>
</dbReference>
<dbReference type="Gene3D" id="1.10.287.130">
    <property type="match status" value="1"/>
</dbReference>
<evidence type="ECO:0000313" key="14">
    <source>
        <dbReference type="Proteomes" id="UP000502377"/>
    </source>
</evidence>
<evidence type="ECO:0000256" key="6">
    <source>
        <dbReference type="ARBA" id="ARBA00022777"/>
    </source>
</evidence>
<dbReference type="Pfam" id="PF02518">
    <property type="entry name" value="HATPase_c"/>
    <property type="match status" value="1"/>
</dbReference>
<dbReference type="GO" id="GO:0006355">
    <property type="term" value="P:regulation of DNA-templated transcription"/>
    <property type="evidence" value="ECO:0007669"/>
    <property type="project" value="InterPro"/>
</dbReference>
<dbReference type="InterPro" id="IPR035965">
    <property type="entry name" value="PAS-like_dom_sf"/>
</dbReference>
<dbReference type="EC" id="2.7.13.3" evidence="2"/>
<dbReference type="InterPro" id="IPR013767">
    <property type="entry name" value="PAS_fold"/>
</dbReference>
<evidence type="ECO:0000256" key="8">
    <source>
        <dbReference type="ARBA" id="ARBA00023012"/>
    </source>
</evidence>
<dbReference type="InterPro" id="IPR036890">
    <property type="entry name" value="HATPase_C_sf"/>
</dbReference>
<dbReference type="Gene3D" id="3.30.565.10">
    <property type="entry name" value="Histidine kinase-like ATPase, C-terminal domain"/>
    <property type="match status" value="1"/>
</dbReference>
<dbReference type="SMART" id="SM00091">
    <property type="entry name" value="PAS"/>
    <property type="match status" value="1"/>
</dbReference>
<evidence type="ECO:0000256" key="3">
    <source>
        <dbReference type="ARBA" id="ARBA00022553"/>
    </source>
</evidence>
<evidence type="ECO:0000256" key="5">
    <source>
        <dbReference type="ARBA" id="ARBA00022741"/>
    </source>
</evidence>
<evidence type="ECO:0000313" key="13">
    <source>
        <dbReference type="EMBL" id="QCD46061.1"/>
    </source>
</evidence>
<dbReference type="RefSeq" id="WP_004318784.1">
    <property type="nucleotide sequence ID" value="NZ_CAJPTG010000112.1"/>
</dbReference>
<dbReference type="InterPro" id="IPR000014">
    <property type="entry name" value="PAS"/>
</dbReference>
<dbReference type="PROSITE" id="PS50112">
    <property type="entry name" value="PAS"/>
    <property type="match status" value="1"/>
</dbReference>
<dbReference type="Gene3D" id="3.30.450.20">
    <property type="entry name" value="PAS domain"/>
    <property type="match status" value="1"/>
</dbReference>
<dbReference type="InterPro" id="IPR005467">
    <property type="entry name" value="His_kinase_dom"/>
</dbReference>
<keyword evidence="4" id="KW-0808">Transferase</keyword>
<feature type="domain" description="Histidine kinase" evidence="10">
    <location>
        <begin position="194"/>
        <end position="403"/>
    </location>
</feature>
<dbReference type="AlphaFoldDB" id="A0A6G5QK75"/>
<evidence type="ECO:0000259" key="11">
    <source>
        <dbReference type="PROSITE" id="PS50112"/>
    </source>
</evidence>
<dbReference type="PRINTS" id="PR00344">
    <property type="entry name" value="BCTRLSENSOR"/>
</dbReference>
<evidence type="ECO:0000256" key="9">
    <source>
        <dbReference type="SAM" id="Coils"/>
    </source>
</evidence>
<dbReference type="SUPFAM" id="SSF47384">
    <property type="entry name" value="Homodimeric domain of signal transducing histidine kinase"/>
    <property type="match status" value="1"/>
</dbReference>
<proteinExistence type="predicted"/>
<dbReference type="InterPro" id="IPR003594">
    <property type="entry name" value="HATPase_dom"/>
</dbReference>
<dbReference type="SUPFAM" id="SSF55785">
    <property type="entry name" value="PYP-like sensor domain (PAS domain)"/>
    <property type="match status" value="1"/>
</dbReference>
<keyword evidence="5" id="KW-0547">Nucleotide-binding</keyword>
<keyword evidence="7" id="KW-0067">ATP-binding</keyword>
<organism evidence="13 14">
    <name type="scientific">Campylobacter rectus</name>
    <name type="common">Wolinella recta</name>
    <dbReference type="NCBI Taxonomy" id="203"/>
    <lineage>
        <taxon>Bacteria</taxon>
        <taxon>Pseudomonadati</taxon>
        <taxon>Campylobacterota</taxon>
        <taxon>Epsilonproteobacteria</taxon>
        <taxon>Campylobacterales</taxon>
        <taxon>Campylobacteraceae</taxon>
        <taxon>Campylobacter</taxon>
    </lineage>
</organism>
<dbReference type="PROSITE" id="PS50109">
    <property type="entry name" value="HIS_KIN"/>
    <property type="match status" value="1"/>
</dbReference>
<dbReference type="Pfam" id="PF00989">
    <property type="entry name" value="PAS"/>
    <property type="match status" value="1"/>
</dbReference>
<name>A0A6G5QK75_CAMRE</name>
<dbReference type="PANTHER" id="PTHR43065:SF42">
    <property type="entry name" value="TWO-COMPONENT SENSOR PPRA"/>
    <property type="match status" value="1"/>
</dbReference>
<feature type="domain" description="PAS" evidence="11">
    <location>
        <begin position="4"/>
        <end position="60"/>
    </location>
</feature>
<dbReference type="SUPFAM" id="SSF55874">
    <property type="entry name" value="ATPase domain of HSP90 chaperone/DNA topoisomerase II/histidine kinase"/>
    <property type="match status" value="1"/>
</dbReference>
<keyword evidence="9" id="KW-0175">Coiled coil</keyword>
<accession>A0A6G5QK75</accession>
<dbReference type="PROSITE" id="PS50113">
    <property type="entry name" value="PAC"/>
    <property type="match status" value="1"/>
</dbReference>
<evidence type="ECO:0000256" key="2">
    <source>
        <dbReference type="ARBA" id="ARBA00012438"/>
    </source>
</evidence>
<dbReference type="InterPro" id="IPR001610">
    <property type="entry name" value="PAC"/>
</dbReference>
<evidence type="ECO:0000259" key="12">
    <source>
        <dbReference type="PROSITE" id="PS50113"/>
    </source>
</evidence>
<feature type="coiled-coil region" evidence="9">
    <location>
        <begin position="122"/>
        <end position="178"/>
    </location>
</feature>
<evidence type="ECO:0000256" key="4">
    <source>
        <dbReference type="ARBA" id="ARBA00022679"/>
    </source>
</evidence>
<dbReference type="Proteomes" id="UP000502377">
    <property type="component" value="Chromosome"/>
</dbReference>
<gene>
    <name evidence="13" type="ORF">CRECT_0364</name>
</gene>
<keyword evidence="8" id="KW-0902">Two-component regulatory system</keyword>
<evidence type="ECO:0000256" key="1">
    <source>
        <dbReference type="ARBA" id="ARBA00000085"/>
    </source>
</evidence>
<feature type="domain" description="PAC" evidence="12">
    <location>
        <begin position="79"/>
        <end position="131"/>
    </location>
</feature>
<dbReference type="KEGG" id="crx:CRECT_0364"/>